<dbReference type="GO" id="GO:0004311">
    <property type="term" value="F:geranylgeranyl diphosphate synthase activity"/>
    <property type="evidence" value="ECO:0007669"/>
    <property type="project" value="InterPro"/>
</dbReference>
<dbReference type="InterPro" id="IPR017827">
    <property type="entry name" value="HSQ_synthase_HpnC"/>
</dbReference>
<dbReference type="SUPFAM" id="SSF48576">
    <property type="entry name" value="Terpenoid synthases"/>
    <property type="match status" value="1"/>
</dbReference>
<dbReference type="EMBL" id="FOAZ01000049">
    <property type="protein sequence ID" value="SEM73022.1"/>
    <property type="molecule type" value="Genomic_DNA"/>
</dbReference>
<dbReference type="Pfam" id="PF00494">
    <property type="entry name" value="SQS_PSY"/>
    <property type="match status" value="1"/>
</dbReference>
<feature type="region of interest" description="Disordered" evidence="1">
    <location>
        <begin position="324"/>
        <end position="353"/>
    </location>
</feature>
<dbReference type="InterPro" id="IPR002060">
    <property type="entry name" value="Squ/phyt_synthse"/>
</dbReference>
<name>A0A1H8AQL8_STRJI</name>
<accession>A0A1H8AQL8</accession>
<sequence length="353" mass="37276">MAVREQQSGELMSDKGAGAVLDKAARENFPVAPFFLPPSMREGLMAVYGFARLVDDAGDGDLPDPRGTAELLDVPYVPARPGGEAAVTKEEGAFRLALLDALDADVDRAFEQVLDARSAGPRHPLIAALVPVIARHGLTVEPFRGLIEANRVDQRVDRYETFDDLMAYCELSANPVGRLVLQLAGLATPERVRWSDAVCSALQVVEHLQDVAEDRARGRIYLPAQDMKRFGVTEADLDAAHAGTTLRGLVLFESERARALLDEGAPLLGSVSGRLRVLLAGFSAGGYAALGAISAAGYDVLAGAPKAGKGRLAREALAALLLGGRRGRGGSGQGGPARTTQGTDRGSRSKGMR</sequence>
<evidence type="ECO:0000313" key="3">
    <source>
        <dbReference type="Proteomes" id="UP000183015"/>
    </source>
</evidence>
<evidence type="ECO:0000256" key="1">
    <source>
        <dbReference type="SAM" id="MobiDB-lite"/>
    </source>
</evidence>
<reference evidence="3" key="1">
    <citation type="submission" date="2016-10" db="EMBL/GenBank/DDBJ databases">
        <authorList>
            <person name="Varghese N."/>
        </authorList>
    </citation>
    <scope>NUCLEOTIDE SEQUENCE [LARGE SCALE GENOMIC DNA]</scope>
    <source>
        <strain evidence="3">DSM 45096 / BCRC 16803 / CGMCC 4.1857 / CIP 109030 / JCM 12277 / KCTC 19219 / NBRC 100920 / 33214</strain>
    </source>
</reference>
<dbReference type="SFLD" id="SFLDG01018">
    <property type="entry name" value="Squalene/Phytoene_Synthase_Lik"/>
    <property type="match status" value="1"/>
</dbReference>
<dbReference type="Gene3D" id="1.10.600.10">
    <property type="entry name" value="Farnesyl Diphosphate Synthase"/>
    <property type="match status" value="1"/>
</dbReference>
<evidence type="ECO:0000313" key="2">
    <source>
        <dbReference type="EMBL" id="SEM73022.1"/>
    </source>
</evidence>
<dbReference type="PANTHER" id="PTHR31480">
    <property type="entry name" value="BIFUNCTIONAL LYCOPENE CYCLASE/PHYTOENE SYNTHASE"/>
    <property type="match status" value="1"/>
</dbReference>
<dbReference type="AlphaFoldDB" id="A0A1H8AQL8"/>
<protein>
    <submittedName>
        <fullName evidence="2">Squalene synthase HpnC</fullName>
    </submittedName>
</protein>
<dbReference type="CDD" id="cd00683">
    <property type="entry name" value="Trans_IPPS_HH"/>
    <property type="match status" value="1"/>
</dbReference>
<dbReference type="eggNOG" id="COG1562">
    <property type="taxonomic scope" value="Bacteria"/>
</dbReference>
<keyword evidence="3" id="KW-1185">Reference proteome</keyword>
<dbReference type="SFLD" id="SFLDG01212">
    <property type="entry name" value="Phytoene_synthase_like"/>
    <property type="match status" value="1"/>
</dbReference>
<organism evidence="2 3">
    <name type="scientific">Streptacidiphilus jiangxiensis</name>
    <dbReference type="NCBI Taxonomy" id="235985"/>
    <lineage>
        <taxon>Bacteria</taxon>
        <taxon>Bacillati</taxon>
        <taxon>Actinomycetota</taxon>
        <taxon>Actinomycetes</taxon>
        <taxon>Kitasatosporales</taxon>
        <taxon>Streptomycetaceae</taxon>
        <taxon>Streptacidiphilus</taxon>
    </lineage>
</organism>
<dbReference type="InterPro" id="IPR044843">
    <property type="entry name" value="Trans_IPPS_bact-type"/>
</dbReference>
<dbReference type="SFLD" id="SFLDS00005">
    <property type="entry name" value="Isoprenoid_Synthase_Type_I"/>
    <property type="match status" value="1"/>
</dbReference>
<dbReference type="GO" id="GO:0051996">
    <property type="term" value="F:squalene synthase [NAD(P)H] activity"/>
    <property type="evidence" value="ECO:0007669"/>
    <property type="project" value="InterPro"/>
</dbReference>
<dbReference type="InterPro" id="IPR008949">
    <property type="entry name" value="Isoprenoid_synthase_dom_sf"/>
</dbReference>
<dbReference type="GO" id="GO:0016114">
    <property type="term" value="P:terpenoid biosynthetic process"/>
    <property type="evidence" value="ECO:0007669"/>
    <property type="project" value="UniProtKB-ARBA"/>
</dbReference>
<gene>
    <name evidence="2" type="ORF">SAMN05414137_1497</name>
</gene>
<dbReference type="STRING" id="235985.SAMN05414137_1497"/>
<proteinExistence type="predicted"/>
<dbReference type="NCBIfam" id="TIGR03464">
    <property type="entry name" value="HpnC"/>
    <property type="match status" value="1"/>
</dbReference>
<dbReference type="InterPro" id="IPR033904">
    <property type="entry name" value="Trans_IPPS_HH"/>
</dbReference>
<dbReference type="Proteomes" id="UP000183015">
    <property type="component" value="Unassembled WGS sequence"/>
</dbReference>